<evidence type="ECO:0008006" key="3">
    <source>
        <dbReference type="Google" id="ProtNLM"/>
    </source>
</evidence>
<protein>
    <recommendedName>
        <fullName evidence="3">Condensation domain-containing protein</fullName>
    </recommendedName>
</protein>
<proteinExistence type="predicted"/>
<dbReference type="AlphaFoldDB" id="A0A4Y9LIA8"/>
<evidence type="ECO:0000313" key="1">
    <source>
        <dbReference type="EMBL" id="TFV42706.1"/>
    </source>
</evidence>
<keyword evidence="2" id="KW-1185">Reference proteome</keyword>
<organism evidence="1 2">
    <name type="scientific">Bradyrhizobium frederickii</name>
    <dbReference type="NCBI Taxonomy" id="2560054"/>
    <lineage>
        <taxon>Bacteria</taxon>
        <taxon>Pseudomonadati</taxon>
        <taxon>Pseudomonadota</taxon>
        <taxon>Alphaproteobacteria</taxon>
        <taxon>Hyphomicrobiales</taxon>
        <taxon>Nitrobacteraceae</taxon>
        <taxon>Bradyrhizobium</taxon>
    </lineage>
</organism>
<dbReference type="RefSeq" id="WP_135167863.1">
    <property type="nucleotide sequence ID" value="NZ_SPQU01000001.1"/>
</dbReference>
<dbReference type="EMBL" id="SPQU01000001">
    <property type="protein sequence ID" value="TFV42706.1"/>
    <property type="molecule type" value="Genomic_DNA"/>
</dbReference>
<evidence type="ECO:0000313" key="2">
    <source>
        <dbReference type="Proteomes" id="UP000298225"/>
    </source>
</evidence>
<dbReference type="OrthoDB" id="8183309at2"/>
<gene>
    <name evidence="1" type="ORF">E4K66_01565</name>
</gene>
<dbReference type="Proteomes" id="UP000298225">
    <property type="component" value="Unassembled WGS sequence"/>
</dbReference>
<sequence>MMLETSTAGAPAHTRHRLAWLDQLAYELFRVTGRSQLMQCLWLYDRDVNRAALVQTYERLTALSFNRLIESSPLPWGRPRWVKPAAGSIPFEQSSDLLPRSQLLQWANRQARAPMDPVIGPAGRMAIQPFDDGSTAVSIVGSHLLLDGMGALRVIASAVNGTGVPNPYLPKGARGRLSGCLSDAWQILADAPQTVAALARIAHANWHRRAAPEKGPAFAAVEAGHDPSTIVELPAVAVTVESRAWFACEQRLGGGMSTLLPGFVASLASSLGRRRCSDGAVSLLVPRSRRRGLADERALAIEFHMMNVAPEGLTKSLEPVNAARALLRGARKSQTDVLTSLLPAIAWMPRTAAKTLVNGLFDYSDELPVSCSDLGMLPEGLARIDGAPCRHLLTRAVDVNVSRQDLERSHGHLVVVASRYDQKVSLCIEACQLHPTPTTADELRLLVARTLADFGLEAVIDA</sequence>
<accession>A0A4Y9LIA8</accession>
<name>A0A4Y9LIA8_9BRAD</name>
<comment type="caution">
    <text evidence="1">The sequence shown here is derived from an EMBL/GenBank/DDBJ whole genome shotgun (WGS) entry which is preliminary data.</text>
</comment>
<reference evidence="1 2" key="1">
    <citation type="submission" date="2019-03" db="EMBL/GenBank/DDBJ databases">
        <title>Bradyrhizobium strains diversity isolated from Chamaecrista fasciculata.</title>
        <authorList>
            <person name="Urquiaga M.C.O."/>
            <person name="Hungria M."/>
            <person name="Delamuta J.R.M."/>
        </authorList>
    </citation>
    <scope>NUCLEOTIDE SEQUENCE [LARGE SCALE GENOMIC DNA]</scope>
    <source>
        <strain evidence="1 2">CNPSo 3424</strain>
    </source>
</reference>